<dbReference type="InterPro" id="IPR032676">
    <property type="entry name" value="YkuD_2"/>
</dbReference>
<dbReference type="PANTHER" id="PTHR38477">
    <property type="entry name" value="HYPOTHETICAL EXPORTED PROTEIN"/>
    <property type="match status" value="1"/>
</dbReference>
<proteinExistence type="predicted"/>
<dbReference type="EMBL" id="FTNM01000003">
    <property type="protein sequence ID" value="SIR16335.1"/>
    <property type="molecule type" value="Genomic_DNA"/>
</dbReference>
<reference evidence="2" key="1">
    <citation type="submission" date="2017-01" db="EMBL/GenBank/DDBJ databases">
        <authorList>
            <person name="Varghese N."/>
            <person name="Submissions S."/>
        </authorList>
    </citation>
    <scope>NUCLEOTIDE SEQUENCE [LARGE SCALE GENOMIC DNA]</scope>
    <source>
        <strain evidence="2">DM9</strain>
    </source>
</reference>
<dbReference type="Proteomes" id="UP000185924">
    <property type="component" value="Unassembled WGS sequence"/>
</dbReference>
<dbReference type="PANTHER" id="PTHR38477:SF1">
    <property type="entry name" value="MUREIN L,D-TRANSPEPTIDASE CATALYTIC DOMAIN FAMILY PROTEIN"/>
    <property type="match status" value="1"/>
</dbReference>
<evidence type="ECO:0000313" key="2">
    <source>
        <dbReference type="Proteomes" id="UP000185924"/>
    </source>
</evidence>
<dbReference type="STRING" id="1077936.SAMN05421545_2626"/>
<evidence type="ECO:0000313" key="1">
    <source>
        <dbReference type="EMBL" id="SIR16335.1"/>
    </source>
</evidence>
<sequence>MYQWERIVRTNVRKKSIKERWRNRGKRMGKRLLPLFAPLILSPSASIGAGKYVSVNHKVKPNVTALSVMRFEQVSFDLYTQMNLSESDLNYDVFNNALMGYYGMYNEGRLSDKGILTIVDFTKPSSEKRLWVLDLNNRQVLSNTYVAHGRGSGEVMAQTFSNEHKSFMSSVGFYVTDEVYYGKHGKSLRLDGLDEAYNSNARDRAVVMHGAEYATEDFMNKYGRLGRSLGCPAVPLGEHESIIDAVKGKTALYIHSGDQTYTSHYLDNANAVAGYMASTQPTQLPPAEFSI</sequence>
<keyword evidence="2" id="KW-1185">Reference proteome</keyword>
<gene>
    <name evidence="1" type="ORF">SAMN05421545_2626</name>
</gene>
<name>A0A1N6YP10_9BACT</name>
<protein>
    <submittedName>
        <fullName evidence="1">L,D-transpeptidase catalytic domain</fullName>
    </submittedName>
</protein>
<dbReference type="AlphaFoldDB" id="A0A1N6YP10"/>
<accession>A0A1N6YP10</accession>
<organism evidence="1 2">
    <name type="scientific">Pontibacter lucknowensis</name>
    <dbReference type="NCBI Taxonomy" id="1077936"/>
    <lineage>
        <taxon>Bacteria</taxon>
        <taxon>Pseudomonadati</taxon>
        <taxon>Bacteroidota</taxon>
        <taxon>Cytophagia</taxon>
        <taxon>Cytophagales</taxon>
        <taxon>Hymenobacteraceae</taxon>
        <taxon>Pontibacter</taxon>
    </lineage>
</organism>
<dbReference type="Pfam" id="PF13645">
    <property type="entry name" value="YkuD_2"/>
    <property type="match status" value="1"/>
</dbReference>